<dbReference type="VEuPathDB" id="FungiDB:Z517_09183"/>
<name>A0A0D2GWJ4_9EURO</name>
<evidence type="ECO:0000313" key="2">
    <source>
        <dbReference type="Proteomes" id="UP000053029"/>
    </source>
</evidence>
<dbReference type="HOGENOM" id="CLU_1390268_0_0_1"/>
<dbReference type="RefSeq" id="XP_013280547.1">
    <property type="nucleotide sequence ID" value="XM_013425093.1"/>
</dbReference>
<accession>A0A0D2GWJ4</accession>
<proteinExistence type="predicted"/>
<sequence>MARKVSFTPTVHYQCTPDFNGLSYASLRNTFWHEYIKMEIGHIGTTKPTGLDSDQMRVLRTGGRVDKLPAILRQPDSFHVHGEDALRHMKSEVHGWVMGEVRKFKDQRDDRTLCEAALTCYDGLVQFLHKEDRLDSVGELVEAMLKAWCVRNDGSGFLKLAEYGDRSFTFDTKEMSMVNLYITGADTPSPSFNIGV</sequence>
<dbReference type="Proteomes" id="UP000053029">
    <property type="component" value="Unassembled WGS sequence"/>
</dbReference>
<organism evidence="1 2">
    <name type="scientific">Fonsecaea pedrosoi CBS 271.37</name>
    <dbReference type="NCBI Taxonomy" id="1442368"/>
    <lineage>
        <taxon>Eukaryota</taxon>
        <taxon>Fungi</taxon>
        <taxon>Dikarya</taxon>
        <taxon>Ascomycota</taxon>
        <taxon>Pezizomycotina</taxon>
        <taxon>Eurotiomycetes</taxon>
        <taxon>Chaetothyriomycetidae</taxon>
        <taxon>Chaetothyriales</taxon>
        <taxon>Herpotrichiellaceae</taxon>
        <taxon>Fonsecaea</taxon>
    </lineage>
</organism>
<reference evidence="1 2" key="1">
    <citation type="submission" date="2015-01" db="EMBL/GenBank/DDBJ databases">
        <title>The Genome Sequence of Fonsecaea pedrosoi CBS 271.37.</title>
        <authorList>
            <consortium name="The Broad Institute Genomics Platform"/>
            <person name="Cuomo C."/>
            <person name="de Hoog S."/>
            <person name="Gorbushina A."/>
            <person name="Stielow B."/>
            <person name="Teixiera M."/>
            <person name="Abouelleil A."/>
            <person name="Chapman S.B."/>
            <person name="Priest M."/>
            <person name="Young S.K."/>
            <person name="Wortman J."/>
            <person name="Nusbaum C."/>
            <person name="Birren B."/>
        </authorList>
    </citation>
    <scope>NUCLEOTIDE SEQUENCE [LARGE SCALE GENOMIC DNA]</scope>
    <source>
        <strain evidence="1 2">CBS 271.37</strain>
    </source>
</reference>
<dbReference type="GeneID" id="25308673"/>
<evidence type="ECO:0000313" key="1">
    <source>
        <dbReference type="EMBL" id="KIW76739.1"/>
    </source>
</evidence>
<dbReference type="EMBL" id="KN846974">
    <property type="protein sequence ID" value="KIW76739.1"/>
    <property type="molecule type" value="Genomic_DNA"/>
</dbReference>
<dbReference type="AlphaFoldDB" id="A0A0D2GWJ4"/>
<gene>
    <name evidence="1" type="ORF">Z517_09183</name>
</gene>
<protein>
    <submittedName>
        <fullName evidence="1">Uncharacterized protein</fullName>
    </submittedName>
</protein>
<keyword evidence="2" id="KW-1185">Reference proteome</keyword>